<dbReference type="InterPro" id="IPR029063">
    <property type="entry name" value="SAM-dependent_MTases_sf"/>
</dbReference>
<reference evidence="5" key="1">
    <citation type="submission" date="2023-03" db="EMBL/GenBank/DDBJ databases">
        <title>Massive genome expansion in bonnet fungi (Mycena s.s.) driven by repeated elements and novel gene families across ecological guilds.</title>
        <authorList>
            <consortium name="Lawrence Berkeley National Laboratory"/>
            <person name="Harder C.B."/>
            <person name="Miyauchi S."/>
            <person name="Viragh M."/>
            <person name="Kuo A."/>
            <person name="Thoen E."/>
            <person name="Andreopoulos B."/>
            <person name="Lu D."/>
            <person name="Skrede I."/>
            <person name="Drula E."/>
            <person name="Henrissat B."/>
            <person name="Morin E."/>
            <person name="Kohler A."/>
            <person name="Barry K."/>
            <person name="LaButti K."/>
            <person name="Morin E."/>
            <person name="Salamov A."/>
            <person name="Lipzen A."/>
            <person name="Mereny Z."/>
            <person name="Hegedus B."/>
            <person name="Baldrian P."/>
            <person name="Stursova M."/>
            <person name="Weitz H."/>
            <person name="Taylor A."/>
            <person name="Grigoriev I.V."/>
            <person name="Nagy L.G."/>
            <person name="Martin F."/>
            <person name="Kauserud H."/>
        </authorList>
    </citation>
    <scope>NUCLEOTIDE SEQUENCE</scope>
    <source>
        <strain evidence="5">9284</strain>
    </source>
</reference>
<dbReference type="AlphaFoldDB" id="A0AAD7CJ90"/>
<evidence type="ECO:0000313" key="5">
    <source>
        <dbReference type="EMBL" id="KAJ7650404.1"/>
    </source>
</evidence>
<evidence type="ECO:0000256" key="4">
    <source>
        <dbReference type="ARBA" id="ARBA00038314"/>
    </source>
</evidence>
<evidence type="ECO:0000256" key="2">
    <source>
        <dbReference type="ARBA" id="ARBA00022679"/>
    </source>
</evidence>
<dbReference type="PANTHER" id="PTHR35897">
    <property type="entry name" value="METHYLTRANSFERASE AUSD"/>
    <property type="match status" value="1"/>
</dbReference>
<dbReference type="Proteomes" id="UP001221142">
    <property type="component" value="Unassembled WGS sequence"/>
</dbReference>
<dbReference type="EMBL" id="JARKIF010000001">
    <property type="protein sequence ID" value="KAJ7650404.1"/>
    <property type="molecule type" value="Genomic_DNA"/>
</dbReference>
<accession>A0AAD7CJ90</accession>
<comment type="pathway">
    <text evidence="1">Secondary metabolite biosynthesis.</text>
</comment>
<evidence type="ECO:0000313" key="6">
    <source>
        <dbReference type="Proteomes" id="UP001221142"/>
    </source>
</evidence>
<evidence type="ECO:0000256" key="1">
    <source>
        <dbReference type="ARBA" id="ARBA00005179"/>
    </source>
</evidence>
<gene>
    <name evidence="5" type="ORF">FB45DRAFT_819649</name>
</gene>
<evidence type="ECO:0000256" key="3">
    <source>
        <dbReference type="ARBA" id="ARBA00022691"/>
    </source>
</evidence>
<keyword evidence="6" id="KW-1185">Reference proteome</keyword>
<dbReference type="Gene3D" id="3.40.50.150">
    <property type="entry name" value="Vaccinia Virus protein VP39"/>
    <property type="match status" value="1"/>
</dbReference>
<comment type="similarity">
    <text evidence="4">Belongs to the class I-like SAM-binding methyltransferase superfamily.</text>
</comment>
<keyword evidence="3" id="KW-0949">S-adenosyl-L-methionine</keyword>
<proteinExistence type="inferred from homology"/>
<comment type="caution">
    <text evidence="5">The sequence shown here is derived from an EMBL/GenBank/DDBJ whole genome shotgun (WGS) entry which is preliminary data.</text>
</comment>
<dbReference type="PANTHER" id="PTHR35897:SF1">
    <property type="entry name" value="METHYLTRANSFERASE AUSD"/>
    <property type="match status" value="1"/>
</dbReference>
<dbReference type="SUPFAM" id="SSF53335">
    <property type="entry name" value="S-adenosyl-L-methionine-dependent methyltransferases"/>
    <property type="match status" value="1"/>
</dbReference>
<dbReference type="GO" id="GO:0016740">
    <property type="term" value="F:transferase activity"/>
    <property type="evidence" value="ECO:0007669"/>
    <property type="project" value="UniProtKB-KW"/>
</dbReference>
<evidence type="ECO:0008006" key="7">
    <source>
        <dbReference type="Google" id="ProtNLM"/>
    </source>
</evidence>
<name>A0AAD7CJ90_9AGAR</name>
<protein>
    <recommendedName>
        <fullName evidence="7">Methyltransferase domain-containing protein</fullName>
    </recommendedName>
</protein>
<dbReference type="InterPro" id="IPR051654">
    <property type="entry name" value="Meroterpenoid_MTases"/>
</dbReference>
<organism evidence="5 6">
    <name type="scientific">Roridomyces roridus</name>
    <dbReference type="NCBI Taxonomy" id="1738132"/>
    <lineage>
        <taxon>Eukaryota</taxon>
        <taxon>Fungi</taxon>
        <taxon>Dikarya</taxon>
        <taxon>Basidiomycota</taxon>
        <taxon>Agaricomycotina</taxon>
        <taxon>Agaricomycetes</taxon>
        <taxon>Agaricomycetidae</taxon>
        <taxon>Agaricales</taxon>
        <taxon>Marasmiineae</taxon>
        <taxon>Mycenaceae</taxon>
        <taxon>Roridomyces</taxon>
    </lineage>
</organism>
<sequence>MSESPPREHHSVLDPEELEFLKSQTRITDEEELKTHVLAMQKKAVEVYPYPCIKRFGFIRLKIVKNKTAYEHVLDLGRNVPGALLLDIGCCFGNDLRKIASDGFPAENLIASDLRQEFWDLGHELFRSTPESFPATFVPGDVFDPDFLQLCTPLTDELPDPAVPDLRSLGNSLNPLRGRISAIHTASLFHLFGQVKQLELASKLTGLLSPRSGSIIFGCHGGQPTKGYTAGSRGKQMFCHSPESWREMWQGVFEQGTVEVQVTLRNVGKVLNPTTDFHMMFWSVKRL</sequence>
<keyword evidence="2" id="KW-0808">Transferase</keyword>